<keyword evidence="5 7" id="KW-1133">Transmembrane helix</keyword>
<evidence type="ECO:0000259" key="8">
    <source>
        <dbReference type="Pfam" id="PF02706"/>
    </source>
</evidence>
<dbReference type="STRING" id="1314751.GCA_001591425_03640"/>
<dbReference type="PANTHER" id="PTHR32309:SF13">
    <property type="entry name" value="FERRIC ENTEROBACTIN TRANSPORT PROTEIN FEPE"/>
    <property type="match status" value="1"/>
</dbReference>
<evidence type="ECO:0000256" key="4">
    <source>
        <dbReference type="ARBA" id="ARBA00022692"/>
    </source>
</evidence>
<evidence type="ECO:0000313" key="11">
    <source>
        <dbReference type="Proteomes" id="UP000215224"/>
    </source>
</evidence>
<dbReference type="EMBL" id="CP018866">
    <property type="protein sequence ID" value="AST93646.1"/>
    <property type="molecule type" value="Genomic_DNA"/>
</dbReference>
<evidence type="ECO:0000256" key="6">
    <source>
        <dbReference type="ARBA" id="ARBA00023136"/>
    </source>
</evidence>
<keyword evidence="4 7" id="KW-0812">Transmembrane</keyword>
<dbReference type="InterPro" id="IPR050445">
    <property type="entry name" value="Bact_polysacc_biosynth/exp"/>
</dbReference>
<dbReference type="GO" id="GO:0004713">
    <property type="term" value="F:protein tyrosine kinase activity"/>
    <property type="evidence" value="ECO:0007669"/>
    <property type="project" value="TreeGrafter"/>
</dbReference>
<dbReference type="Proteomes" id="UP000215224">
    <property type="component" value="Chromosome"/>
</dbReference>
<feature type="transmembrane region" description="Helical" evidence="7">
    <location>
        <begin position="174"/>
        <end position="195"/>
    </location>
</feature>
<keyword evidence="3" id="KW-1003">Cell membrane</keyword>
<feature type="transmembrane region" description="Helical" evidence="7">
    <location>
        <begin position="18"/>
        <end position="40"/>
    </location>
</feature>
<feature type="domain" description="Tyrosine-protein kinase G-rich" evidence="9">
    <location>
        <begin position="147"/>
        <end position="194"/>
    </location>
</feature>
<dbReference type="PANTHER" id="PTHR32309">
    <property type="entry name" value="TYROSINE-PROTEIN KINASE"/>
    <property type="match status" value="1"/>
</dbReference>
<dbReference type="GO" id="GO:0005886">
    <property type="term" value="C:plasma membrane"/>
    <property type="evidence" value="ECO:0007669"/>
    <property type="project" value="UniProtKB-SubCell"/>
</dbReference>
<organism evidence="10 11">
    <name type="scientific">Sutcliffiella cohnii</name>
    <dbReference type="NCBI Taxonomy" id="33932"/>
    <lineage>
        <taxon>Bacteria</taxon>
        <taxon>Bacillati</taxon>
        <taxon>Bacillota</taxon>
        <taxon>Bacilli</taxon>
        <taxon>Bacillales</taxon>
        <taxon>Bacillaceae</taxon>
        <taxon>Sutcliffiella</taxon>
    </lineage>
</organism>
<comment type="subcellular location">
    <subcellularLocation>
        <location evidence="1">Cell membrane</location>
        <topology evidence="1">Multi-pass membrane protein</topology>
    </subcellularLocation>
</comment>
<evidence type="ECO:0000313" key="10">
    <source>
        <dbReference type="EMBL" id="AST93646.1"/>
    </source>
</evidence>
<reference evidence="10 11" key="1">
    <citation type="submission" date="2016-12" db="EMBL/GenBank/DDBJ databases">
        <title>The whole genome sequencing and assembly of Bacillus cohnii DSM 6307T strain.</title>
        <authorList>
            <person name="Lee Y.-J."/>
            <person name="Yi H."/>
            <person name="Bahn Y.-S."/>
            <person name="Kim J.F."/>
            <person name="Lee D.-W."/>
        </authorList>
    </citation>
    <scope>NUCLEOTIDE SEQUENCE [LARGE SCALE GENOMIC DNA]</scope>
    <source>
        <strain evidence="10 11">DSM 6307</strain>
    </source>
</reference>
<comment type="similarity">
    <text evidence="2">Belongs to the CpsC/CapA family.</text>
</comment>
<dbReference type="KEGG" id="bcoh:BC6307_21445"/>
<evidence type="ECO:0000256" key="2">
    <source>
        <dbReference type="ARBA" id="ARBA00006683"/>
    </source>
</evidence>
<sequence length="247" mass="26622">MEETISLKELFQTLKKRLWLIITITAIATATSGLVSFFLLTPIYQSSTQLLVNQTKSEQGFVDVNQIRSNIEIINTYNVIIKSPAILDKVSQQVGGGETFSSLNNAITVGAEGNSQVVKITVQHEDPVMAANIANTTAQVFQADVLTLMNVDNVNILSPAQVSDNPVPVKPRPALNMAIAFVVGLMAGVGLAFLLEYLDNTVKNEQDVENILGLPVLGTITVIEDKDIEQAQQAARSARVRGESVGS</sequence>
<evidence type="ECO:0000256" key="7">
    <source>
        <dbReference type="SAM" id="Phobius"/>
    </source>
</evidence>
<evidence type="ECO:0000256" key="1">
    <source>
        <dbReference type="ARBA" id="ARBA00004651"/>
    </source>
</evidence>
<accession>A0A223KW10</accession>
<dbReference type="RefSeq" id="WP_066419429.1">
    <property type="nucleotide sequence ID" value="NZ_CP018866.1"/>
</dbReference>
<keyword evidence="6 7" id="KW-0472">Membrane</keyword>
<proteinExistence type="inferred from homology"/>
<dbReference type="Pfam" id="PF02706">
    <property type="entry name" value="Wzz"/>
    <property type="match status" value="1"/>
</dbReference>
<evidence type="ECO:0000256" key="3">
    <source>
        <dbReference type="ARBA" id="ARBA00022475"/>
    </source>
</evidence>
<keyword evidence="11" id="KW-1185">Reference proteome</keyword>
<dbReference type="InterPro" id="IPR003856">
    <property type="entry name" value="LPS_length_determ_N"/>
</dbReference>
<dbReference type="InterPro" id="IPR032807">
    <property type="entry name" value="GNVR"/>
</dbReference>
<protein>
    <submittedName>
        <fullName evidence="10">Capsular biosynthesis protein</fullName>
    </submittedName>
</protein>
<gene>
    <name evidence="10" type="ORF">BC6307_21445</name>
</gene>
<evidence type="ECO:0000259" key="9">
    <source>
        <dbReference type="Pfam" id="PF13807"/>
    </source>
</evidence>
<dbReference type="AlphaFoldDB" id="A0A223KW10"/>
<evidence type="ECO:0000256" key="5">
    <source>
        <dbReference type="ARBA" id="ARBA00022989"/>
    </source>
</evidence>
<name>A0A223KW10_9BACI</name>
<dbReference type="Pfam" id="PF13807">
    <property type="entry name" value="GNVR"/>
    <property type="match status" value="1"/>
</dbReference>
<feature type="domain" description="Polysaccharide chain length determinant N-terminal" evidence="8">
    <location>
        <begin position="3"/>
        <end position="93"/>
    </location>
</feature>